<keyword evidence="2" id="KW-1185">Reference proteome</keyword>
<organism evidence="1 2">
    <name type="scientific">Laceyella putida</name>
    <dbReference type="NCBI Taxonomy" id="110101"/>
    <lineage>
        <taxon>Bacteria</taxon>
        <taxon>Bacillati</taxon>
        <taxon>Bacillota</taxon>
        <taxon>Bacilli</taxon>
        <taxon>Bacillales</taxon>
        <taxon>Thermoactinomycetaceae</taxon>
        <taxon>Laceyella</taxon>
    </lineage>
</organism>
<evidence type="ECO:0000313" key="2">
    <source>
        <dbReference type="Proteomes" id="UP001596500"/>
    </source>
</evidence>
<comment type="caution">
    <text evidence="1">The sequence shown here is derived from an EMBL/GenBank/DDBJ whole genome shotgun (WGS) entry which is preliminary data.</text>
</comment>
<name>A0ABW2RK45_9BACL</name>
<reference evidence="2" key="1">
    <citation type="journal article" date="2019" name="Int. J. Syst. Evol. Microbiol.">
        <title>The Global Catalogue of Microorganisms (GCM) 10K type strain sequencing project: providing services to taxonomists for standard genome sequencing and annotation.</title>
        <authorList>
            <consortium name="The Broad Institute Genomics Platform"/>
            <consortium name="The Broad Institute Genome Sequencing Center for Infectious Disease"/>
            <person name="Wu L."/>
            <person name="Ma J."/>
        </authorList>
    </citation>
    <scope>NUCLEOTIDE SEQUENCE [LARGE SCALE GENOMIC DNA]</scope>
    <source>
        <strain evidence="2">CGMCC 1.12942</strain>
    </source>
</reference>
<sequence>MKKAEKTTSPFVASSELDRQLYNSILKKNIVRLSRKLDLEISEDIGPLIDKLLSLGLLKDHEIRQLKELN</sequence>
<gene>
    <name evidence="1" type="ORF">ACFQNG_09710</name>
</gene>
<evidence type="ECO:0000313" key="1">
    <source>
        <dbReference type="EMBL" id="MFC7441432.1"/>
    </source>
</evidence>
<accession>A0ABW2RK45</accession>
<proteinExistence type="predicted"/>
<dbReference type="RefSeq" id="WP_379864715.1">
    <property type="nucleotide sequence ID" value="NZ_JBHTBW010000021.1"/>
</dbReference>
<dbReference type="Proteomes" id="UP001596500">
    <property type="component" value="Unassembled WGS sequence"/>
</dbReference>
<dbReference type="EMBL" id="JBHTBW010000021">
    <property type="protein sequence ID" value="MFC7441432.1"/>
    <property type="molecule type" value="Genomic_DNA"/>
</dbReference>
<protein>
    <submittedName>
        <fullName evidence="1">Uncharacterized protein</fullName>
    </submittedName>
</protein>